<proteinExistence type="predicted"/>
<feature type="signal peptide" evidence="2">
    <location>
        <begin position="1"/>
        <end position="19"/>
    </location>
</feature>
<evidence type="ECO:0000313" key="5">
    <source>
        <dbReference type="Proteomes" id="UP001302602"/>
    </source>
</evidence>
<evidence type="ECO:0000313" key="4">
    <source>
        <dbReference type="EMBL" id="KAK4119018.1"/>
    </source>
</evidence>
<reference evidence="4" key="2">
    <citation type="submission" date="2023-05" db="EMBL/GenBank/DDBJ databases">
        <authorList>
            <consortium name="Lawrence Berkeley National Laboratory"/>
            <person name="Steindorff A."/>
            <person name="Hensen N."/>
            <person name="Bonometti L."/>
            <person name="Westerberg I."/>
            <person name="Brannstrom I.O."/>
            <person name="Guillou S."/>
            <person name="Cros-Aarteil S."/>
            <person name="Calhoun S."/>
            <person name="Haridas S."/>
            <person name="Kuo A."/>
            <person name="Mondo S."/>
            <person name="Pangilinan J."/>
            <person name="Riley R."/>
            <person name="Labutti K."/>
            <person name="Andreopoulos B."/>
            <person name="Lipzen A."/>
            <person name="Chen C."/>
            <person name="Yanf M."/>
            <person name="Daum C."/>
            <person name="Ng V."/>
            <person name="Clum A."/>
            <person name="Ohm R."/>
            <person name="Martin F."/>
            <person name="Silar P."/>
            <person name="Natvig D."/>
            <person name="Lalanne C."/>
            <person name="Gautier V."/>
            <person name="Ament-Velasquez S.L."/>
            <person name="Kruys A."/>
            <person name="Hutchinson M.I."/>
            <person name="Powell A.J."/>
            <person name="Barry K."/>
            <person name="Miller A.N."/>
            <person name="Grigoriev I.V."/>
            <person name="Debuchy R."/>
            <person name="Gladieux P."/>
            <person name="Thoren M.H."/>
            <person name="Johannesson H."/>
        </authorList>
    </citation>
    <scope>NUCLEOTIDE SEQUENCE</scope>
    <source>
        <strain evidence="4">CBS 731.68</strain>
    </source>
</reference>
<dbReference type="InterPro" id="IPR029058">
    <property type="entry name" value="AB_hydrolase_fold"/>
</dbReference>
<dbReference type="SUPFAM" id="SSF53474">
    <property type="entry name" value="alpha/beta-Hydrolases"/>
    <property type="match status" value="1"/>
</dbReference>
<dbReference type="GeneID" id="87827588"/>
<comment type="caution">
    <text evidence="4">The sequence shown here is derived from an EMBL/GenBank/DDBJ whole genome shotgun (WGS) entry which is preliminary data.</text>
</comment>
<reference evidence="4" key="1">
    <citation type="journal article" date="2023" name="Mol. Phylogenet. Evol.">
        <title>Genome-scale phylogeny and comparative genomics of the fungal order Sordariales.</title>
        <authorList>
            <person name="Hensen N."/>
            <person name="Bonometti L."/>
            <person name="Westerberg I."/>
            <person name="Brannstrom I.O."/>
            <person name="Guillou S."/>
            <person name="Cros-Aarteil S."/>
            <person name="Calhoun S."/>
            <person name="Haridas S."/>
            <person name="Kuo A."/>
            <person name="Mondo S."/>
            <person name="Pangilinan J."/>
            <person name="Riley R."/>
            <person name="LaButti K."/>
            <person name="Andreopoulos B."/>
            <person name="Lipzen A."/>
            <person name="Chen C."/>
            <person name="Yan M."/>
            <person name="Daum C."/>
            <person name="Ng V."/>
            <person name="Clum A."/>
            <person name="Steindorff A."/>
            <person name="Ohm R.A."/>
            <person name="Martin F."/>
            <person name="Silar P."/>
            <person name="Natvig D.O."/>
            <person name="Lalanne C."/>
            <person name="Gautier V."/>
            <person name="Ament-Velasquez S.L."/>
            <person name="Kruys A."/>
            <person name="Hutchinson M.I."/>
            <person name="Powell A.J."/>
            <person name="Barry K."/>
            <person name="Miller A.N."/>
            <person name="Grigoriev I.V."/>
            <person name="Debuchy R."/>
            <person name="Gladieux P."/>
            <person name="Hiltunen Thoren M."/>
            <person name="Johannesson H."/>
        </authorList>
    </citation>
    <scope>NUCLEOTIDE SEQUENCE</scope>
    <source>
        <strain evidence="4">CBS 731.68</strain>
    </source>
</reference>
<dbReference type="AlphaFoldDB" id="A0AAN6YZ74"/>
<dbReference type="GO" id="GO:0016020">
    <property type="term" value="C:membrane"/>
    <property type="evidence" value="ECO:0007669"/>
    <property type="project" value="TreeGrafter"/>
</dbReference>
<dbReference type="Gene3D" id="3.40.50.1820">
    <property type="entry name" value="alpha/beta hydrolase"/>
    <property type="match status" value="1"/>
</dbReference>
<keyword evidence="2" id="KW-0732">Signal</keyword>
<name>A0AAN6YZ74_9PEZI</name>
<dbReference type="EMBL" id="MU853255">
    <property type="protein sequence ID" value="KAK4119018.1"/>
    <property type="molecule type" value="Genomic_DNA"/>
</dbReference>
<dbReference type="RefSeq" id="XP_062642791.1">
    <property type="nucleotide sequence ID" value="XM_062790819.1"/>
</dbReference>
<dbReference type="PANTHER" id="PTHR43798">
    <property type="entry name" value="MONOACYLGLYCEROL LIPASE"/>
    <property type="match status" value="1"/>
</dbReference>
<organism evidence="4 5">
    <name type="scientific">Parathielavia appendiculata</name>
    <dbReference type="NCBI Taxonomy" id="2587402"/>
    <lineage>
        <taxon>Eukaryota</taxon>
        <taxon>Fungi</taxon>
        <taxon>Dikarya</taxon>
        <taxon>Ascomycota</taxon>
        <taxon>Pezizomycotina</taxon>
        <taxon>Sordariomycetes</taxon>
        <taxon>Sordariomycetidae</taxon>
        <taxon>Sordariales</taxon>
        <taxon>Chaetomiaceae</taxon>
        <taxon>Parathielavia</taxon>
    </lineage>
</organism>
<accession>A0AAN6YZ74</accession>
<dbReference type="InterPro" id="IPR050266">
    <property type="entry name" value="AB_hydrolase_sf"/>
</dbReference>
<evidence type="ECO:0000256" key="2">
    <source>
        <dbReference type="SAM" id="SignalP"/>
    </source>
</evidence>
<feature type="chain" id="PRO_5042922699" evidence="2">
    <location>
        <begin position="20"/>
        <end position="391"/>
    </location>
</feature>
<dbReference type="Proteomes" id="UP001302602">
    <property type="component" value="Unassembled WGS sequence"/>
</dbReference>
<evidence type="ECO:0000256" key="1">
    <source>
        <dbReference type="ARBA" id="ARBA00022801"/>
    </source>
</evidence>
<protein>
    <submittedName>
        <fullName evidence="4">Alpha/beta-hydrolase</fullName>
    </submittedName>
</protein>
<dbReference type="PANTHER" id="PTHR43798:SF31">
    <property type="entry name" value="AB HYDROLASE SUPERFAMILY PROTEIN YCLE"/>
    <property type="match status" value="1"/>
</dbReference>
<feature type="domain" description="AB hydrolase-1" evidence="3">
    <location>
        <begin position="103"/>
        <end position="315"/>
    </location>
</feature>
<sequence length="391" mass="42323">MLRAAVFALSHLLLPGAVAATAGPGHVCKDFHIAVNVTVPYYDVDLSIETHWDLVDYIFNSTRRDSSEVFHPVGRNHTETTTSKIGATFCRPRARGKTSETVLLLTHGSMVDRSYWNPVFAGSEQYNFVQHALDAGYSVFFYDRLGSGTSDRPSPITQVQFAPQVAILNSLTRLLQRSSSPYTLNTPIRKVVHIGHSFGAFVAAAALATAPPGTTTTPGTLPHPAPGDALVLTGFSGRFEWLSLFTAGGQARVAALQFPHKWAHLPHGYMVPVDAYAAAYGGFRSPFFDRRVAEWLYEHQSPYAIGEALTAGAWALDFGSIAVPVQVVQGRYDLTACGGNCGGVLDGTAALFTGSPKVEVNGDFEGGHNLNFHYEAKKSYEAIIEFVREAV</sequence>
<evidence type="ECO:0000259" key="3">
    <source>
        <dbReference type="Pfam" id="PF12697"/>
    </source>
</evidence>
<dbReference type="GO" id="GO:0016787">
    <property type="term" value="F:hydrolase activity"/>
    <property type="evidence" value="ECO:0007669"/>
    <property type="project" value="UniProtKB-KW"/>
</dbReference>
<dbReference type="Pfam" id="PF12697">
    <property type="entry name" value="Abhydrolase_6"/>
    <property type="match status" value="1"/>
</dbReference>
<dbReference type="InterPro" id="IPR000073">
    <property type="entry name" value="AB_hydrolase_1"/>
</dbReference>
<gene>
    <name evidence="4" type="ORF">N657DRAFT_627571</name>
</gene>
<keyword evidence="1" id="KW-0378">Hydrolase</keyword>
<keyword evidence="5" id="KW-1185">Reference proteome</keyword>